<comment type="caution">
    <text evidence="2">The sequence shown here is derived from an EMBL/GenBank/DDBJ whole genome shotgun (WGS) entry which is preliminary data.</text>
</comment>
<sequence>MATGKDSAQLDCRPMADLTCTAKSAGDLEPAHYYHAAAYVHANSPSTPLSSARSLQIPDAAHPSIVPSPSSSSSAKAYREKAPSDDNPVAKLFQSIRIYALEFHNCIFLSSQYSADNGVITPW</sequence>
<evidence type="ECO:0000313" key="2">
    <source>
        <dbReference type="EMBL" id="OBZ77652.1"/>
    </source>
</evidence>
<reference evidence="2 3" key="1">
    <citation type="submission" date="2016-03" db="EMBL/GenBank/DDBJ databases">
        <title>Whole genome sequencing of Grifola frondosa 9006-11.</title>
        <authorList>
            <person name="Min B."/>
            <person name="Park H."/>
            <person name="Kim J.-G."/>
            <person name="Cho H."/>
            <person name="Oh Y.-L."/>
            <person name="Kong W.-S."/>
            <person name="Choi I.-G."/>
        </authorList>
    </citation>
    <scope>NUCLEOTIDE SEQUENCE [LARGE SCALE GENOMIC DNA]</scope>
    <source>
        <strain evidence="2 3">9006-11</strain>
    </source>
</reference>
<evidence type="ECO:0000313" key="3">
    <source>
        <dbReference type="Proteomes" id="UP000092993"/>
    </source>
</evidence>
<feature type="region of interest" description="Disordered" evidence="1">
    <location>
        <begin position="44"/>
        <end position="85"/>
    </location>
</feature>
<dbReference type="EMBL" id="LUGG01000002">
    <property type="protein sequence ID" value="OBZ77652.1"/>
    <property type="molecule type" value="Genomic_DNA"/>
</dbReference>
<gene>
    <name evidence="2" type="ORF">A0H81_02785</name>
</gene>
<dbReference type="OrthoDB" id="2960473at2759"/>
<dbReference type="Proteomes" id="UP000092993">
    <property type="component" value="Unassembled WGS sequence"/>
</dbReference>
<dbReference type="AlphaFoldDB" id="A0A1C7MLB0"/>
<feature type="compositionally biased region" description="Low complexity" evidence="1">
    <location>
        <begin position="63"/>
        <end position="74"/>
    </location>
</feature>
<feature type="compositionally biased region" description="Polar residues" evidence="1">
    <location>
        <begin position="44"/>
        <end position="54"/>
    </location>
</feature>
<organism evidence="2 3">
    <name type="scientific">Grifola frondosa</name>
    <name type="common">Maitake</name>
    <name type="synonym">Polyporus frondosus</name>
    <dbReference type="NCBI Taxonomy" id="5627"/>
    <lineage>
        <taxon>Eukaryota</taxon>
        <taxon>Fungi</taxon>
        <taxon>Dikarya</taxon>
        <taxon>Basidiomycota</taxon>
        <taxon>Agaricomycotina</taxon>
        <taxon>Agaricomycetes</taxon>
        <taxon>Polyporales</taxon>
        <taxon>Grifolaceae</taxon>
        <taxon>Grifola</taxon>
    </lineage>
</organism>
<protein>
    <submittedName>
        <fullName evidence="2">Uncharacterized protein</fullName>
    </submittedName>
</protein>
<accession>A0A1C7MLB0</accession>
<proteinExistence type="predicted"/>
<evidence type="ECO:0000256" key="1">
    <source>
        <dbReference type="SAM" id="MobiDB-lite"/>
    </source>
</evidence>
<keyword evidence="3" id="KW-1185">Reference proteome</keyword>
<name>A0A1C7MLB0_GRIFR</name>